<dbReference type="InterPro" id="IPR023753">
    <property type="entry name" value="FAD/NAD-binding_dom"/>
</dbReference>
<comment type="caution">
    <text evidence="7">The sequence shown here is derived from an EMBL/GenBank/DDBJ whole genome shotgun (WGS) entry which is preliminary data.</text>
</comment>
<keyword evidence="3" id="KW-0285">Flavoprotein</keyword>
<keyword evidence="8" id="KW-1185">Reference proteome</keyword>
<evidence type="ECO:0000259" key="6">
    <source>
        <dbReference type="Pfam" id="PF07992"/>
    </source>
</evidence>
<evidence type="ECO:0000256" key="4">
    <source>
        <dbReference type="ARBA" id="ARBA00022827"/>
    </source>
</evidence>
<dbReference type="PANTHER" id="PTHR42913:SF3">
    <property type="entry name" value="64 KDA MITOCHONDRIAL NADH DEHYDROGENASE (EUROFUNG)"/>
    <property type="match status" value="1"/>
</dbReference>
<evidence type="ECO:0000313" key="8">
    <source>
        <dbReference type="Proteomes" id="UP001139648"/>
    </source>
</evidence>
<name>A0A9X2GIR1_9ACTN</name>
<keyword evidence="5" id="KW-0560">Oxidoreductase</keyword>
<keyword evidence="4" id="KW-0274">FAD</keyword>
<feature type="domain" description="FAD/NAD(P)-binding" evidence="6">
    <location>
        <begin position="3"/>
        <end position="286"/>
    </location>
</feature>
<dbReference type="Proteomes" id="UP001139648">
    <property type="component" value="Unassembled WGS sequence"/>
</dbReference>
<evidence type="ECO:0000313" key="7">
    <source>
        <dbReference type="EMBL" id="MCP2358452.1"/>
    </source>
</evidence>
<dbReference type="Pfam" id="PF07992">
    <property type="entry name" value="Pyr_redox_2"/>
    <property type="match status" value="1"/>
</dbReference>
<dbReference type="SUPFAM" id="SSF51905">
    <property type="entry name" value="FAD/NAD(P)-binding domain"/>
    <property type="match status" value="1"/>
</dbReference>
<reference evidence="7" key="1">
    <citation type="submission" date="2022-06" db="EMBL/GenBank/DDBJ databases">
        <title>Sequencing the genomes of 1000 actinobacteria strains.</title>
        <authorList>
            <person name="Klenk H.-P."/>
        </authorList>
    </citation>
    <scope>NUCLEOTIDE SEQUENCE</scope>
    <source>
        <strain evidence="7">DSM 46694</strain>
    </source>
</reference>
<organism evidence="7 8">
    <name type="scientific">Nonomuraea thailandensis</name>
    <dbReference type="NCBI Taxonomy" id="1188745"/>
    <lineage>
        <taxon>Bacteria</taxon>
        <taxon>Bacillati</taxon>
        <taxon>Actinomycetota</taxon>
        <taxon>Actinomycetes</taxon>
        <taxon>Streptosporangiales</taxon>
        <taxon>Streptosporangiaceae</taxon>
        <taxon>Nonomuraea</taxon>
    </lineage>
</organism>
<dbReference type="AlphaFoldDB" id="A0A9X2GIR1"/>
<comment type="cofactor">
    <cofactor evidence="1">
        <name>FAD</name>
        <dbReference type="ChEBI" id="CHEBI:57692"/>
    </cofactor>
</comment>
<dbReference type="PRINTS" id="PR00411">
    <property type="entry name" value="PNDRDTASEI"/>
</dbReference>
<protein>
    <submittedName>
        <fullName evidence="7">NADH dehydrogenase FAD-containing subunit</fullName>
    </submittedName>
</protein>
<accession>A0A9X2GIR1</accession>
<dbReference type="PRINTS" id="PR00368">
    <property type="entry name" value="FADPNR"/>
</dbReference>
<dbReference type="Gene3D" id="3.50.50.100">
    <property type="match status" value="1"/>
</dbReference>
<proteinExistence type="inferred from homology"/>
<dbReference type="PANTHER" id="PTHR42913">
    <property type="entry name" value="APOPTOSIS-INDUCING FACTOR 1"/>
    <property type="match status" value="1"/>
</dbReference>
<dbReference type="EMBL" id="JAMZEB010000002">
    <property type="protein sequence ID" value="MCP2358452.1"/>
    <property type="molecule type" value="Genomic_DNA"/>
</dbReference>
<dbReference type="RefSeq" id="WP_253745618.1">
    <property type="nucleotide sequence ID" value="NZ_BAABKA010000054.1"/>
</dbReference>
<dbReference type="GO" id="GO:0003955">
    <property type="term" value="F:NAD(P)H dehydrogenase (quinone) activity"/>
    <property type="evidence" value="ECO:0007669"/>
    <property type="project" value="TreeGrafter"/>
</dbReference>
<sequence length="393" mass="42159">MKNIVVLGGGYAGVMCAVRLALRTRKLDVSITLVNPSERFTERLRMHQVAAGHELADFRIPELLGERVTFVRGWATAIDTARREVTVDIGDGSRTLPYDKLVYALGSYTDTSVVPGADDHAHTLNGSRPARSMALHLASLAENGGTVAVCGGGLTGIEAATEIAENHPSLQVSLISTEQPGWMMGEKARAYLYSAFDRLGVTVHTGARITKVLPGGVEVAGGRLIPADVSLWTAGVKAHALAAESGIKVDRKGLILVDPALRSLSHPEIYAIGDAAAARQAWGAIHGTCQSGIPSGAHAADSIARELRGRAVKPFRFGYFHQPLSLGRNDALIQFTRHDDTPGRFFLKGKAAVLYKEWVSSTPPKAYVKTHRYPAPVSLSRGGRATREPFMEL</sequence>
<evidence type="ECO:0000256" key="5">
    <source>
        <dbReference type="ARBA" id="ARBA00023002"/>
    </source>
</evidence>
<evidence type="ECO:0000256" key="3">
    <source>
        <dbReference type="ARBA" id="ARBA00022630"/>
    </source>
</evidence>
<evidence type="ECO:0000256" key="1">
    <source>
        <dbReference type="ARBA" id="ARBA00001974"/>
    </source>
</evidence>
<dbReference type="InterPro" id="IPR051169">
    <property type="entry name" value="NADH-Q_oxidoreductase"/>
</dbReference>
<gene>
    <name evidence="7" type="ORF">HD597_005472</name>
</gene>
<comment type="similarity">
    <text evidence="2">Belongs to the NADH dehydrogenase family.</text>
</comment>
<evidence type="ECO:0000256" key="2">
    <source>
        <dbReference type="ARBA" id="ARBA00005272"/>
    </source>
</evidence>
<dbReference type="InterPro" id="IPR036188">
    <property type="entry name" value="FAD/NAD-bd_sf"/>
</dbReference>
<dbReference type="GO" id="GO:0019646">
    <property type="term" value="P:aerobic electron transport chain"/>
    <property type="evidence" value="ECO:0007669"/>
    <property type="project" value="TreeGrafter"/>
</dbReference>